<evidence type="ECO:0000256" key="6">
    <source>
        <dbReference type="ARBA" id="ARBA00023014"/>
    </source>
</evidence>
<dbReference type="Gene3D" id="3.40.228.10">
    <property type="entry name" value="Dimethylsulfoxide Reductase, domain 2"/>
    <property type="match status" value="1"/>
</dbReference>
<keyword evidence="2" id="KW-0479">Metal-binding</keyword>
<evidence type="ECO:0000256" key="1">
    <source>
        <dbReference type="ARBA" id="ARBA00010312"/>
    </source>
</evidence>
<keyword evidence="3" id="KW-0732">Signal</keyword>
<dbReference type="AlphaFoldDB" id="A0A7W5D0I9"/>
<reference evidence="9 10" key="1">
    <citation type="submission" date="2020-08" db="EMBL/GenBank/DDBJ databases">
        <title>Sequencing the genomes of 1000 actinobacteria strains.</title>
        <authorList>
            <person name="Klenk H.-P."/>
        </authorList>
    </citation>
    <scope>NUCLEOTIDE SEQUENCE [LARGE SCALE GENOMIC DNA]</scope>
    <source>
        <strain evidence="9 10">DSM 22242</strain>
    </source>
</reference>
<gene>
    <name evidence="9" type="ORF">FHR31_000200</name>
</gene>
<dbReference type="SUPFAM" id="SSF53706">
    <property type="entry name" value="Formate dehydrogenase/DMSO reductase, domains 1-3"/>
    <property type="match status" value="1"/>
</dbReference>
<dbReference type="PROSITE" id="PS51318">
    <property type="entry name" value="TAT"/>
    <property type="match status" value="1"/>
</dbReference>
<dbReference type="InterPro" id="IPR006311">
    <property type="entry name" value="TAT_signal"/>
</dbReference>
<evidence type="ECO:0000259" key="8">
    <source>
        <dbReference type="Pfam" id="PF01568"/>
    </source>
</evidence>
<organism evidence="9 10">
    <name type="scientific">Parvibacter caecicola</name>
    <dbReference type="NCBI Taxonomy" id="747645"/>
    <lineage>
        <taxon>Bacteria</taxon>
        <taxon>Bacillati</taxon>
        <taxon>Actinomycetota</taxon>
        <taxon>Coriobacteriia</taxon>
        <taxon>Coriobacteriales</taxon>
        <taxon>Coriobacteriaceae</taxon>
        <taxon>Parvibacter</taxon>
    </lineage>
</organism>
<evidence type="ECO:0000256" key="3">
    <source>
        <dbReference type="ARBA" id="ARBA00022729"/>
    </source>
</evidence>
<proteinExistence type="inferred from homology"/>
<dbReference type="InterPro" id="IPR050612">
    <property type="entry name" value="Prok_Mopterin_Oxidored"/>
</dbReference>
<evidence type="ECO:0000256" key="2">
    <source>
        <dbReference type="ARBA" id="ARBA00022723"/>
    </source>
</evidence>
<dbReference type="NCBIfam" id="TIGR01409">
    <property type="entry name" value="TAT_signal_seq"/>
    <property type="match status" value="1"/>
</dbReference>
<dbReference type="Proteomes" id="UP000530850">
    <property type="component" value="Unassembled WGS sequence"/>
</dbReference>
<accession>A0A7W5D0I9</accession>
<dbReference type="EMBL" id="JACHYA010000001">
    <property type="protein sequence ID" value="MBB3170420.1"/>
    <property type="molecule type" value="Genomic_DNA"/>
</dbReference>
<evidence type="ECO:0000256" key="4">
    <source>
        <dbReference type="ARBA" id="ARBA00023002"/>
    </source>
</evidence>
<dbReference type="InterPro" id="IPR019546">
    <property type="entry name" value="TAT_signal_bac_arc"/>
</dbReference>
<dbReference type="PANTHER" id="PTHR43742">
    <property type="entry name" value="TRIMETHYLAMINE-N-OXIDE REDUCTASE"/>
    <property type="match status" value="1"/>
</dbReference>
<evidence type="ECO:0000313" key="10">
    <source>
        <dbReference type="Proteomes" id="UP000530850"/>
    </source>
</evidence>
<dbReference type="Gene3D" id="2.40.40.20">
    <property type="match status" value="1"/>
</dbReference>
<comment type="caution">
    <text evidence="9">The sequence shown here is derived from an EMBL/GenBank/DDBJ whole genome shotgun (WGS) entry which is preliminary data.</text>
</comment>
<name>A0A7W5D0I9_9ACTN</name>
<protein>
    <submittedName>
        <fullName evidence="9">Molybdopterin-containing oxidoreductase family molybdopterin binding subunit</fullName>
    </submittedName>
</protein>
<dbReference type="GO" id="GO:0046872">
    <property type="term" value="F:metal ion binding"/>
    <property type="evidence" value="ECO:0007669"/>
    <property type="project" value="UniProtKB-KW"/>
</dbReference>
<dbReference type="Pfam" id="PF10518">
    <property type="entry name" value="TAT_signal"/>
    <property type="match status" value="1"/>
</dbReference>
<feature type="domain" description="Molybdopterin oxidoreductase" evidence="7">
    <location>
        <begin position="105"/>
        <end position="575"/>
    </location>
</feature>
<comment type="similarity">
    <text evidence="1">Belongs to the prokaryotic molybdopterin-containing oxidoreductase family.</text>
</comment>
<evidence type="ECO:0000259" key="7">
    <source>
        <dbReference type="Pfam" id="PF00384"/>
    </source>
</evidence>
<dbReference type="GO" id="GO:0043546">
    <property type="term" value="F:molybdopterin cofactor binding"/>
    <property type="evidence" value="ECO:0007669"/>
    <property type="project" value="InterPro"/>
</dbReference>
<keyword evidence="6" id="KW-0411">Iron-sulfur</keyword>
<dbReference type="GeneID" id="93356049"/>
<dbReference type="PROSITE" id="PS51257">
    <property type="entry name" value="PROKAR_LIPOPROTEIN"/>
    <property type="match status" value="1"/>
</dbReference>
<dbReference type="RefSeq" id="WP_161555264.1">
    <property type="nucleotide sequence ID" value="NZ_JACHYA010000001.1"/>
</dbReference>
<dbReference type="Gene3D" id="3.30.2070.10">
    <property type="entry name" value="Formate dehydrogenase/DMSO reductase"/>
    <property type="match status" value="1"/>
</dbReference>
<evidence type="ECO:0000256" key="5">
    <source>
        <dbReference type="ARBA" id="ARBA00023004"/>
    </source>
</evidence>
<sequence>MSEEKTRRDISRRGFLKTTAAVVGAAAMGATLAGCGKEGVAASGNNEHFVVNNCRGNCVSVCRLKCKVRDGYLVQTEMQEQVLPAYNRVCSKGLSHPQRTYSDQRVKYPLRRVGERGSDQWERISWEDAISEITTKWKQYQEESGSPSIVFSSATGCLSTSPNVYQHLQSMMGASKTSISYDAAGIEEGIKVVGSGLSMSASWHADMHNAKTILMPGSNAAISMVQSFHFALEAKDAGATLIHIDPNYTITSEKCSVHIPIVPGTDCAMFMGLTNYVIQQGWADESFLKAHTNAPYLVNKATGFFVRAGELYATTEEEASVACVWDAAAGKAVPATSATDTALEGEYTIGDIEAITAYELLKERLSEWTLEKTSEICGIPVEKLEWIADQYVHHGPSCVFTGYGLDHYNGGHMTYRAMFTFTGVCGQWGQSGMGIVGASTSNSSLSNARMVAKDVPQGKNLAVAKLYEIAERGTFNEQPFPIRSMFIWMHNYVPNVADRQRAIRFLNSVDLVVVADFNMCETARYADIVLPVAGWYEIEEVGHGGTAPFVNYLEKAIDPLYESKSDFEIYKLLCEGMGLGDKAFVDLDDFWSGYFESPVMTGLGITLERLKEEKSIYLGTDPDGFDPYAPEGKFNTRDGRMGIYQEAHFRIFGEQDFEVVDPDRNRLVTWMPPNEVMPDNPLREKYPLVYMSFRNRYRTHTQFWDCAWLKEIAPEPTLWLNPDDAAARGIQGGDYVRAYNDRGFVVLRAEINNGVMPGVVVYPKGWQEGEHKAGHISDLTSSYFIPEMYNCYYFDNLCEVEKYQEA</sequence>
<dbReference type="InterPro" id="IPR006656">
    <property type="entry name" value="Mopterin_OxRdtase"/>
</dbReference>
<evidence type="ECO:0000313" key="9">
    <source>
        <dbReference type="EMBL" id="MBB3170420.1"/>
    </source>
</evidence>
<dbReference type="InterPro" id="IPR006657">
    <property type="entry name" value="MoPterin_dinucl-bd_dom"/>
</dbReference>
<dbReference type="PANTHER" id="PTHR43742:SF6">
    <property type="entry name" value="OXIDOREDUCTASE YYAE-RELATED"/>
    <property type="match status" value="1"/>
</dbReference>
<keyword evidence="4" id="KW-0560">Oxidoreductase</keyword>
<dbReference type="InterPro" id="IPR009010">
    <property type="entry name" value="Asp_de-COase-like_dom_sf"/>
</dbReference>
<keyword evidence="5" id="KW-0408">Iron</keyword>
<dbReference type="Gene3D" id="3.40.50.12440">
    <property type="match status" value="2"/>
</dbReference>
<dbReference type="Pfam" id="PF01568">
    <property type="entry name" value="Molydop_binding"/>
    <property type="match status" value="1"/>
</dbReference>
<dbReference type="GO" id="GO:0051536">
    <property type="term" value="F:iron-sulfur cluster binding"/>
    <property type="evidence" value="ECO:0007669"/>
    <property type="project" value="UniProtKB-KW"/>
</dbReference>
<dbReference type="SUPFAM" id="SSF50692">
    <property type="entry name" value="ADC-like"/>
    <property type="match status" value="1"/>
</dbReference>
<dbReference type="Gene3D" id="3.40.50.740">
    <property type="match status" value="1"/>
</dbReference>
<dbReference type="GO" id="GO:0016491">
    <property type="term" value="F:oxidoreductase activity"/>
    <property type="evidence" value="ECO:0007669"/>
    <property type="project" value="UniProtKB-KW"/>
</dbReference>
<dbReference type="Pfam" id="PF00384">
    <property type="entry name" value="Molybdopterin"/>
    <property type="match status" value="1"/>
</dbReference>
<feature type="domain" description="Molybdopterin dinucleotide-binding" evidence="8">
    <location>
        <begin position="688"/>
        <end position="784"/>
    </location>
</feature>